<keyword evidence="3" id="KW-1185">Reference proteome</keyword>
<evidence type="ECO:0000313" key="3">
    <source>
        <dbReference type="Proteomes" id="UP001176806"/>
    </source>
</evidence>
<dbReference type="Gene3D" id="3.30.300.20">
    <property type="match status" value="1"/>
</dbReference>
<dbReference type="PANTHER" id="PTHR39624">
    <property type="entry name" value="PROTEIN INVOLVED IN RIMO-MEDIATED BETA-METHYLTHIOLATION OF RIBOSOMAL PROTEIN S12 YCAO"/>
    <property type="match status" value="1"/>
</dbReference>
<name>A0ABT8WJA2_9FLAO</name>
<dbReference type="InterPro" id="IPR036102">
    <property type="entry name" value="OsmC/Ohrsf"/>
</dbReference>
<comment type="caution">
    <text evidence="2">The sequence shown here is derived from an EMBL/GenBank/DDBJ whole genome shotgun (WGS) entry which is preliminary data.</text>
</comment>
<proteinExistence type="predicted"/>
<keyword evidence="2" id="KW-0378">Hydrolase</keyword>
<organism evidence="2 3">
    <name type="scientific">Flavivirga jejuensis</name>
    <dbReference type="NCBI Taxonomy" id="870487"/>
    <lineage>
        <taxon>Bacteria</taxon>
        <taxon>Pseudomonadati</taxon>
        <taxon>Bacteroidota</taxon>
        <taxon>Flavobacteriia</taxon>
        <taxon>Flavobacteriales</taxon>
        <taxon>Flavobacteriaceae</taxon>
        <taxon>Flavivirga</taxon>
    </lineage>
</organism>
<feature type="domain" description="Serine aminopeptidase S33" evidence="1">
    <location>
        <begin position="44"/>
        <end position="135"/>
    </location>
</feature>
<dbReference type="InterPro" id="IPR015946">
    <property type="entry name" value="KH_dom-like_a/b"/>
</dbReference>
<dbReference type="RefSeq" id="WP_303300247.1">
    <property type="nucleotide sequence ID" value="NZ_BAABDA010000042.1"/>
</dbReference>
<sequence>MRSSKLDIQNRKGLKLRAFLELPANQKPNYYAVFAHCFTCTSSLSAVKNISRALTNHGFGVVRFDFTGLGRSEGEFAKSHFSANVDDLIAVSDYMGKNYEAPSLLVGHSLGGAAVLSAAARLDNIKAVATIGAPATVSHVTHLFSHGIDEVKEKGEVEVNIGGRPFKINKDFVEDFDKTDLPAIVKTLRKPLLILHAPTDAVVGIKNAEQLYHHAHHPKSFVTLDDADHLLSNPVDSQYVGNVIGTWVQRYFEPKENKMLETKGEQLVGHLNLLEDNFTTSIQTKNHTMIADEPSAIGGDDFGPSPYEYLNAGLVACTAMTLKMYAQRKQWDLQEVFVYVTHSRKHSDDLGLEIEKPTYLDYISKKLKLIGNLNEAQKQRLKEIASKCPVHKTIASKVVFDTAIIKD</sequence>
<dbReference type="InterPro" id="IPR022742">
    <property type="entry name" value="Hydrolase_4"/>
</dbReference>
<reference evidence="2" key="1">
    <citation type="submission" date="2023-07" db="EMBL/GenBank/DDBJ databases">
        <title>Two novel species in the genus Flavivirga.</title>
        <authorList>
            <person name="Kwon K."/>
        </authorList>
    </citation>
    <scope>NUCLEOTIDE SEQUENCE</scope>
    <source>
        <strain evidence="2">KACC 14158</strain>
    </source>
</reference>
<dbReference type="SUPFAM" id="SSF82784">
    <property type="entry name" value="OsmC-like"/>
    <property type="match status" value="1"/>
</dbReference>
<protein>
    <submittedName>
        <fullName evidence="2">Alpha/beta fold hydrolase</fullName>
    </submittedName>
</protein>
<dbReference type="SUPFAM" id="SSF53474">
    <property type="entry name" value="alpha/beta-Hydrolases"/>
    <property type="match status" value="1"/>
</dbReference>
<dbReference type="InterPro" id="IPR029058">
    <property type="entry name" value="AB_hydrolase_fold"/>
</dbReference>
<dbReference type="InterPro" id="IPR003718">
    <property type="entry name" value="OsmC/Ohr_fam"/>
</dbReference>
<dbReference type="Proteomes" id="UP001176806">
    <property type="component" value="Unassembled WGS sequence"/>
</dbReference>
<dbReference type="Pfam" id="PF02566">
    <property type="entry name" value="OsmC"/>
    <property type="match status" value="1"/>
</dbReference>
<evidence type="ECO:0000313" key="2">
    <source>
        <dbReference type="EMBL" id="MDO5973180.1"/>
    </source>
</evidence>
<dbReference type="PANTHER" id="PTHR39624:SF2">
    <property type="entry name" value="OSMC-LIKE PROTEIN"/>
    <property type="match status" value="1"/>
</dbReference>
<accession>A0ABT8WJA2</accession>
<dbReference type="GO" id="GO:0016787">
    <property type="term" value="F:hydrolase activity"/>
    <property type="evidence" value="ECO:0007669"/>
    <property type="project" value="UniProtKB-KW"/>
</dbReference>
<dbReference type="Pfam" id="PF12146">
    <property type="entry name" value="Hydrolase_4"/>
    <property type="match status" value="1"/>
</dbReference>
<dbReference type="Gene3D" id="3.40.50.1820">
    <property type="entry name" value="alpha/beta hydrolase"/>
    <property type="match status" value="1"/>
</dbReference>
<gene>
    <name evidence="2" type="ORF">Q4Q40_03205</name>
</gene>
<evidence type="ECO:0000259" key="1">
    <source>
        <dbReference type="Pfam" id="PF12146"/>
    </source>
</evidence>
<dbReference type="EMBL" id="JAUOEL010000001">
    <property type="protein sequence ID" value="MDO5973180.1"/>
    <property type="molecule type" value="Genomic_DNA"/>
</dbReference>